<dbReference type="Pfam" id="PF08463">
    <property type="entry name" value="EcoEI_R_C"/>
    <property type="match status" value="1"/>
</dbReference>
<dbReference type="Gene3D" id="3.90.1570.30">
    <property type="match status" value="1"/>
</dbReference>
<dbReference type="InterPro" id="IPR050742">
    <property type="entry name" value="Helicase_Restrict-Modif_Enz"/>
</dbReference>
<organism evidence="3 4">
    <name type="scientific">Succinivibrio dextrinosolvens DSM 3072</name>
    <dbReference type="NCBI Taxonomy" id="1123324"/>
    <lineage>
        <taxon>Bacteria</taxon>
        <taxon>Pseudomonadati</taxon>
        <taxon>Pseudomonadota</taxon>
        <taxon>Gammaproteobacteria</taxon>
        <taxon>Aeromonadales</taxon>
        <taxon>Succinivibrionaceae</taxon>
        <taxon>Succinivibrio</taxon>
    </lineage>
</organism>
<dbReference type="InterPro" id="IPR013670">
    <property type="entry name" value="EcoEI_R_C_dom"/>
</dbReference>
<dbReference type="GO" id="GO:0003677">
    <property type="term" value="F:DNA binding"/>
    <property type="evidence" value="ECO:0007669"/>
    <property type="project" value="UniProtKB-KW"/>
</dbReference>
<gene>
    <name evidence="3" type="ORF">SAMN02745213_00263</name>
</gene>
<dbReference type="InterPro" id="IPR014001">
    <property type="entry name" value="Helicase_ATP-bd"/>
</dbReference>
<feature type="domain" description="Helicase ATP-binding" evidence="2">
    <location>
        <begin position="182"/>
        <end position="347"/>
    </location>
</feature>
<dbReference type="PANTHER" id="PTHR47396:SF1">
    <property type="entry name" value="ATP-DEPENDENT HELICASE IRC3-RELATED"/>
    <property type="match status" value="1"/>
</dbReference>
<dbReference type="GO" id="GO:0005524">
    <property type="term" value="F:ATP binding"/>
    <property type="evidence" value="ECO:0007669"/>
    <property type="project" value="UniProtKB-KW"/>
</dbReference>
<dbReference type="GO" id="GO:0009035">
    <property type="term" value="F:type I site-specific deoxyribonuclease activity"/>
    <property type="evidence" value="ECO:0007669"/>
    <property type="project" value="UniProtKB-EC"/>
</dbReference>
<dbReference type="Pfam" id="PF04851">
    <property type="entry name" value="ResIII"/>
    <property type="match status" value="1"/>
</dbReference>
<dbReference type="SUPFAM" id="SSF52540">
    <property type="entry name" value="P-loop containing nucleoside triphosphate hydrolases"/>
    <property type="match status" value="2"/>
</dbReference>
<dbReference type="PROSITE" id="PS51192">
    <property type="entry name" value="HELICASE_ATP_BIND_1"/>
    <property type="match status" value="1"/>
</dbReference>
<evidence type="ECO:0000259" key="2">
    <source>
        <dbReference type="PROSITE" id="PS51192"/>
    </source>
</evidence>
<dbReference type="Pfam" id="PF04313">
    <property type="entry name" value="HSDR_N"/>
    <property type="match status" value="1"/>
</dbReference>
<name>A0A1T4UXZ7_9GAMM</name>
<dbReference type="CDD" id="cd18032">
    <property type="entry name" value="DEXHc_RE_I_III_res"/>
    <property type="match status" value="1"/>
</dbReference>
<dbReference type="Gene3D" id="3.40.50.300">
    <property type="entry name" value="P-loop containing nucleotide triphosphate hydrolases"/>
    <property type="match status" value="2"/>
</dbReference>
<dbReference type="InterPro" id="IPR006935">
    <property type="entry name" value="Helicase/UvrB_N"/>
</dbReference>
<sequence length="778" mass="87952">MAEDSVQLADLSEEDIKLQFITPAIQAAKWDFKDIRMEYSISDGMIKLKPGSNKAYRDTPKKADYVLFINGTIPLAVVEAKNNKKSVSHGTQQAKEYALKIGAPFAYSSNGDAFHECDLLNGTEKDIPLNQFPSQTELYERFKQSKQLNPLQEKLIKEPFCTGANIKAPRYYQRNAVNATIDAIARGEDRILLALATGTGKTYIAFQIVHRLLSAGVKKRILYLADRNILVDQSIQQDFAPLEKVTHKIHVASEKPETISSYQVYFALYQQLVGDSGEEDHYSQLFSPDFFDLIIVDECHRGSANNDSQWKCILEYFNSATQIGMTATPKETKYASNISYFGEPVYTYSLKDGIEDGFLAPFKVIRYKINIGDEWRPVAGQTDKNGQIIEDRIYNNSDYDYNIVIESRTEIVAEEITKYLKSTDRFAKTIVFTPTEDAAERMRVALVNLNSDIVKEHPDYVVRITGSDEIGKGKLDYFIAVSTQFPVIATTSKLLSTGVDTKMVKVIVLDEMIGSMTEFKQIIGRGTRLLESEGKTNFVVLDFRNVSRMFADPKWDGPVEVDEEYNPENKRGDGGEITPPQPPKYKPIVDKNGCEARVEQKTVSIYDPNGKLLQVESIVDYTKRNIKEKFTSLEGFIKEWRASKKKNSIREFFFDKGINLEELKAEQNLSDVDDFDFICHIAFDSKTKTRKERANSVIKTGFLDKYSGVAREILETLLDNYASNGIYEIESSEILTLPQFMKFGKPIKIAQSFGGIQGYNQAFMELENAIYGDGSVGI</sequence>
<dbReference type="SMART" id="SM00487">
    <property type="entry name" value="DEXDc"/>
    <property type="match status" value="1"/>
</dbReference>
<dbReference type="Proteomes" id="UP000242432">
    <property type="component" value="Unassembled WGS sequence"/>
</dbReference>
<dbReference type="RefSeq" id="WP_078927883.1">
    <property type="nucleotide sequence ID" value="NZ_FUXX01000002.1"/>
</dbReference>
<keyword evidence="4" id="KW-1185">Reference proteome</keyword>
<protein>
    <submittedName>
        <fullName evidence="3">Type I restriction enzyme, R subunit</fullName>
    </submittedName>
</protein>
<dbReference type="PANTHER" id="PTHR47396">
    <property type="entry name" value="TYPE I RESTRICTION ENZYME ECOKI R PROTEIN"/>
    <property type="match status" value="1"/>
</dbReference>
<reference evidence="4" key="1">
    <citation type="submission" date="2017-02" db="EMBL/GenBank/DDBJ databases">
        <authorList>
            <person name="Varghese N."/>
            <person name="Submissions S."/>
        </authorList>
    </citation>
    <scope>NUCLEOTIDE SEQUENCE [LARGE SCALE GENOMIC DNA]</scope>
    <source>
        <strain evidence="4">DSM 3072</strain>
    </source>
</reference>
<feature type="region of interest" description="Disordered" evidence="1">
    <location>
        <begin position="560"/>
        <end position="587"/>
    </location>
</feature>
<dbReference type="EMBL" id="FUXX01000002">
    <property type="protein sequence ID" value="SKA57603.1"/>
    <property type="molecule type" value="Genomic_DNA"/>
</dbReference>
<evidence type="ECO:0000256" key="1">
    <source>
        <dbReference type="SAM" id="MobiDB-lite"/>
    </source>
</evidence>
<proteinExistence type="predicted"/>
<dbReference type="GO" id="GO:0005829">
    <property type="term" value="C:cytosol"/>
    <property type="evidence" value="ECO:0007669"/>
    <property type="project" value="TreeGrafter"/>
</dbReference>
<evidence type="ECO:0000313" key="3">
    <source>
        <dbReference type="EMBL" id="SKA57603.1"/>
    </source>
</evidence>
<accession>A0A1T4UXZ7</accession>
<dbReference type="GO" id="GO:0009307">
    <property type="term" value="P:DNA restriction-modification system"/>
    <property type="evidence" value="ECO:0007669"/>
    <property type="project" value="UniProtKB-KW"/>
</dbReference>
<dbReference type="InterPro" id="IPR007409">
    <property type="entry name" value="Restrct_endonuc_type1_HsdR_N"/>
</dbReference>
<dbReference type="NCBIfam" id="NF046051">
    <property type="entry name" value="restrict_EcoAI"/>
    <property type="match status" value="1"/>
</dbReference>
<evidence type="ECO:0000313" key="4">
    <source>
        <dbReference type="Proteomes" id="UP000242432"/>
    </source>
</evidence>
<dbReference type="InterPro" id="IPR027417">
    <property type="entry name" value="P-loop_NTPase"/>
</dbReference>
<dbReference type="AlphaFoldDB" id="A0A1T4UXZ7"/>